<dbReference type="RefSeq" id="WP_162664562.1">
    <property type="nucleotide sequence ID" value="NZ_CP048020.1"/>
</dbReference>
<dbReference type="KEGG" id="trz:GWP43_13410"/>
<organism evidence="1 2">
    <name type="scientific">Treponema vincentii</name>
    <dbReference type="NCBI Taxonomy" id="69710"/>
    <lineage>
        <taxon>Bacteria</taxon>
        <taxon>Pseudomonadati</taxon>
        <taxon>Spirochaetota</taxon>
        <taxon>Spirochaetia</taxon>
        <taxon>Spirochaetales</taxon>
        <taxon>Treponemataceae</taxon>
        <taxon>Treponema</taxon>
    </lineage>
</organism>
<name>A0A6P1Y372_9SPIR</name>
<evidence type="ECO:0000313" key="2">
    <source>
        <dbReference type="Proteomes" id="UP000464374"/>
    </source>
</evidence>
<protein>
    <submittedName>
        <fullName evidence="1">Uncharacterized protein</fullName>
    </submittedName>
</protein>
<dbReference type="AlphaFoldDB" id="A0A6P1Y372"/>
<sequence length="109" mass="12669">MGKNTFYHDLLQTALSCDIKILNDDFCCKLLAWLYIFGGGHEKVIYNIKMRAEIQYAQKRLNLYAGEICNQTLLPLLKQRIQECGTHFNPILPAWIAEIDDRYGIKTRC</sequence>
<proteinExistence type="predicted"/>
<reference evidence="1 2" key="1">
    <citation type="submission" date="2020-01" db="EMBL/GenBank/DDBJ databases">
        <title>Complete genome sequence of a human oral phylogroup 1 Treponema sp. strain ATCC 700766, originally isolated from periodontitis dental plaque.</title>
        <authorList>
            <person name="Chan Y."/>
            <person name="Huo Y.-B."/>
            <person name="Yu X.-L."/>
            <person name="Zeng H."/>
            <person name="Leung W.-K."/>
            <person name="Watt R.M."/>
        </authorList>
    </citation>
    <scope>NUCLEOTIDE SEQUENCE [LARGE SCALE GENOMIC DNA]</scope>
    <source>
        <strain evidence="1 2">OMZ 804</strain>
    </source>
</reference>
<dbReference type="Proteomes" id="UP000464374">
    <property type="component" value="Chromosome"/>
</dbReference>
<gene>
    <name evidence="1" type="ORF">GWP43_13410</name>
</gene>
<accession>A0A6P1Y372</accession>
<evidence type="ECO:0000313" key="1">
    <source>
        <dbReference type="EMBL" id="QHX44287.1"/>
    </source>
</evidence>
<dbReference type="EMBL" id="CP048020">
    <property type="protein sequence ID" value="QHX44287.1"/>
    <property type="molecule type" value="Genomic_DNA"/>
</dbReference>